<dbReference type="AlphaFoldDB" id="A0A099KSM3"/>
<dbReference type="InterPro" id="IPR036739">
    <property type="entry name" value="SLC41_membr_dom_sf"/>
</dbReference>
<accession>A0A099KSM3</accession>
<reference evidence="11 12" key="1">
    <citation type="submission" date="2014-08" db="EMBL/GenBank/DDBJ databases">
        <title>Genomic and Phenotypic Diversity of Colwellia psychrerythraea strains from Disparate Marine Basins.</title>
        <authorList>
            <person name="Techtmann S.M."/>
            <person name="Stelling S.C."/>
            <person name="Utturkar S.M."/>
            <person name="Alshibli N."/>
            <person name="Harris A."/>
            <person name="Brown S.D."/>
            <person name="Hazen T.C."/>
        </authorList>
    </citation>
    <scope>NUCLEOTIDE SEQUENCE [LARGE SCALE GENOMIC DNA]</scope>
    <source>
        <strain evidence="11 12">GAB14E</strain>
    </source>
</reference>
<dbReference type="GO" id="GO:0005886">
    <property type="term" value="C:plasma membrane"/>
    <property type="evidence" value="ECO:0007669"/>
    <property type="project" value="UniProtKB-SubCell"/>
</dbReference>
<dbReference type="GO" id="GO:0015095">
    <property type="term" value="F:magnesium ion transmembrane transporter activity"/>
    <property type="evidence" value="ECO:0007669"/>
    <property type="project" value="UniProtKB-UniRule"/>
</dbReference>
<evidence type="ECO:0000256" key="2">
    <source>
        <dbReference type="ARBA" id="ARBA00009749"/>
    </source>
</evidence>
<dbReference type="SUPFAM" id="SSF158791">
    <property type="entry name" value="MgtE N-terminal domain-like"/>
    <property type="match status" value="1"/>
</dbReference>
<dbReference type="PANTHER" id="PTHR41394:SF8">
    <property type="entry name" value="MAGNESIUM TRANSPORTER MGTE"/>
    <property type="match status" value="1"/>
</dbReference>
<keyword evidence="4 9" id="KW-0812">Transmembrane</keyword>
<evidence type="ECO:0000256" key="9">
    <source>
        <dbReference type="RuleBase" id="RU362011"/>
    </source>
</evidence>
<dbReference type="Pfam" id="PF01769">
    <property type="entry name" value="MgtE"/>
    <property type="match status" value="1"/>
</dbReference>
<keyword evidence="3 9" id="KW-0813">Transport</keyword>
<dbReference type="EMBL" id="JQEC01000029">
    <property type="protein sequence ID" value="KGJ92882.1"/>
    <property type="molecule type" value="Genomic_DNA"/>
</dbReference>
<evidence type="ECO:0000313" key="12">
    <source>
        <dbReference type="Proteomes" id="UP000029868"/>
    </source>
</evidence>
<dbReference type="InterPro" id="IPR046342">
    <property type="entry name" value="CBS_dom_sf"/>
</dbReference>
<dbReference type="NCBIfam" id="TIGR00400">
    <property type="entry name" value="mgtE"/>
    <property type="match status" value="1"/>
</dbReference>
<dbReference type="PANTHER" id="PTHR41394">
    <property type="entry name" value="MAGNESIUM TRANSPORTER MGTE"/>
    <property type="match status" value="1"/>
</dbReference>
<comment type="caution">
    <text evidence="11">The sequence shown here is derived from an EMBL/GenBank/DDBJ whole genome shotgun (WGS) entry which is preliminary data.</text>
</comment>
<gene>
    <name evidence="11" type="ORF">GAB14E_2798</name>
</gene>
<dbReference type="Pfam" id="PF03448">
    <property type="entry name" value="MgtE_N"/>
    <property type="match status" value="1"/>
</dbReference>
<dbReference type="CDD" id="cd04606">
    <property type="entry name" value="CBS_pair_Mg_transporter"/>
    <property type="match status" value="1"/>
</dbReference>
<feature type="transmembrane region" description="Helical" evidence="9">
    <location>
        <begin position="310"/>
        <end position="337"/>
    </location>
</feature>
<dbReference type="InterPro" id="IPR006667">
    <property type="entry name" value="SLC41_membr_dom"/>
</dbReference>
<dbReference type="Gene3D" id="1.25.60.10">
    <property type="entry name" value="MgtE N-terminal domain-like"/>
    <property type="match status" value="1"/>
</dbReference>
<dbReference type="InterPro" id="IPR006669">
    <property type="entry name" value="MgtE_transporter"/>
</dbReference>
<keyword evidence="8" id="KW-0129">CBS domain</keyword>
<feature type="transmembrane region" description="Helical" evidence="9">
    <location>
        <begin position="284"/>
        <end position="304"/>
    </location>
</feature>
<feature type="transmembrane region" description="Helical" evidence="9">
    <location>
        <begin position="358"/>
        <end position="378"/>
    </location>
</feature>
<feature type="domain" description="CBS" evidence="10">
    <location>
        <begin position="200"/>
        <end position="256"/>
    </location>
</feature>
<evidence type="ECO:0000256" key="4">
    <source>
        <dbReference type="ARBA" id="ARBA00022692"/>
    </source>
</evidence>
<evidence type="ECO:0000313" key="11">
    <source>
        <dbReference type="EMBL" id="KGJ92882.1"/>
    </source>
</evidence>
<dbReference type="Pfam" id="PF00571">
    <property type="entry name" value="CBS"/>
    <property type="match status" value="1"/>
</dbReference>
<dbReference type="InterPro" id="IPR006668">
    <property type="entry name" value="Mg_transptr_MgtE_intracell_dom"/>
</dbReference>
<dbReference type="GO" id="GO:0046872">
    <property type="term" value="F:metal ion binding"/>
    <property type="evidence" value="ECO:0007669"/>
    <property type="project" value="UniProtKB-KW"/>
</dbReference>
<proteinExistence type="inferred from homology"/>
<dbReference type="SUPFAM" id="SSF161093">
    <property type="entry name" value="MgtE membrane domain-like"/>
    <property type="match status" value="1"/>
</dbReference>
<evidence type="ECO:0000256" key="8">
    <source>
        <dbReference type="PROSITE-ProRule" id="PRU00703"/>
    </source>
</evidence>
<evidence type="ECO:0000256" key="1">
    <source>
        <dbReference type="ARBA" id="ARBA00004141"/>
    </source>
</evidence>
<keyword evidence="9" id="KW-0479">Metal-binding</keyword>
<keyword evidence="5 9" id="KW-0460">Magnesium</keyword>
<dbReference type="InterPro" id="IPR038076">
    <property type="entry name" value="MgtE_N_sf"/>
</dbReference>
<comment type="subcellular location">
    <subcellularLocation>
        <location evidence="9">Cell membrane</location>
        <topology evidence="9">Multi-pass membrane protein</topology>
    </subcellularLocation>
    <subcellularLocation>
        <location evidence="1">Membrane</location>
        <topology evidence="1">Multi-pass membrane protein</topology>
    </subcellularLocation>
</comment>
<dbReference type="SMART" id="SM00924">
    <property type="entry name" value="MgtE_N"/>
    <property type="match status" value="1"/>
</dbReference>
<evidence type="ECO:0000256" key="7">
    <source>
        <dbReference type="ARBA" id="ARBA00023136"/>
    </source>
</evidence>
<evidence type="ECO:0000256" key="5">
    <source>
        <dbReference type="ARBA" id="ARBA00022842"/>
    </source>
</evidence>
<evidence type="ECO:0000256" key="3">
    <source>
        <dbReference type="ARBA" id="ARBA00022448"/>
    </source>
</evidence>
<organism evidence="11 12">
    <name type="scientific">Colwellia psychrerythraea</name>
    <name type="common">Vibrio psychroerythus</name>
    <dbReference type="NCBI Taxonomy" id="28229"/>
    <lineage>
        <taxon>Bacteria</taxon>
        <taxon>Pseudomonadati</taxon>
        <taxon>Pseudomonadota</taxon>
        <taxon>Gammaproteobacteria</taxon>
        <taxon>Alteromonadales</taxon>
        <taxon>Colwelliaceae</taxon>
        <taxon>Colwellia</taxon>
    </lineage>
</organism>
<feature type="transmembrane region" description="Helical" evidence="9">
    <location>
        <begin position="384"/>
        <end position="410"/>
    </location>
</feature>
<keyword evidence="7 9" id="KW-0472">Membrane</keyword>
<keyword evidence="9" id="KW-1003">Cell membrane</keyword>
<dbReference type="InterPro" id="IPR000644">
    <property type="entry name" value="CBS_dom"/>
</dbReference>
<dbReference type="PATRIC" id="fig|28229.3.peg.2427"/>
<evidence type="ECO:0000256" key="6">
    <source>
        <dbReference type="ARBA" id="ARBA00022989"/>
    </source>
</evidence>
<dbReference type="Gene3D" id="1.10.357.20">
    <property type="entry name" value="SLC41 divalent cation transporters, integral membrane domain"/>
    <property type="match status" value="1"/>
</dbReference>
<comment type="subunit">
    <text evidence="9">Homodimer.</text>
</comment>
<evidence type="ECO:0000259" key="10">
    <source>
        <dbReference type="PROSITE" id="PS51371"/>
    </source>
</evidence>
<name>A0A099KSM3_COLPS</name>
<comment type="function">
    <text evidence="9">Acts as a magnesium transporter.</text>
</comment>
<feature type="transmembrane region" description="Helical" evidence="9">
    <location>
        <begin position="422"/>
        <end position="445"/>
    </location>
</feature>
<comment type="similarity">
    <text evidence="2 9">Belongs to the SLC41A transporter family.</text>
</comment>
<protein>
    <recommendedName>
        <fullName evidence="9">Magnesium transporter MgtE</fullName>
    </recommendedName>
</protein>
<dbReference type="Gene3D" id="3.10.580.10">
    <property type="entry name" value="CBS-domain"/>
    <property type="match status" value="1"/>
</dbReference>
<dbReference type="Proteomes" id="UP000029868">
    <property type="component" value="Unassembled WGS sequence"/>
</dbReference>
<keyword evidence="6 9" id="KW-1133">Transmembrane helix</keyword>
<sequence length="447" mass="48856">MLQKRLTQQISHLLETSDKVELRRLLKHMHDADFAAAIEDFPAQLILQLLLLLSLPAQCHLFVYLDPQKQSDVASSMSRNDLAALFSSMEQAARADLYNQLDTQQRQTLMPGLAQAERDDIRKLASYPEKTAGALMTSGYATLRSNWTVSKSLIKLRLEAPDKETIYQTYVIDDQRRLLGTLSLRELILASPDSLIENIMLPEVVSVQVTDDQEKIPQIISYYDVIAVPVLDDESKLVGIVTYDDAMDAAEEEATEDAQKSASVAALDSPMSKISLWELYSKRIGWLILLVFGALLSGAGLAFFEETIAANIALVFFMPLLVGAGGNAGSQAAALMVRSLATGDVEYKDWTKVLRKDALVAMALGLSMGVTVYFLGLLRGGPEIALIVALSMFFVVFIGSIIGLCLPFILSKLNLDPATASGPLVTTIVDASGVLIYFGFATLLLQL</sequence>
<dbReference type="SUPFAM" id="SSF54631">
    <property type="entry name" value="CBS-domain pair"/>
    <property type="match status" value="1"/>
</dbReference>
<dbReference type="PROSITE" id="PS51371">
    <property type="entry name" value="CBS"/>
    <property type="match status" value="1"/>
</dbReference>
<dbReference type="RefSeq" id="WP_033082445.1">
    <property type="nucleotide sequence ID" value="NZ_JQEC01000029.1"/>
</dbReference>